<comment type="caution">
    <text evidence="2">The sequence shown here is derived from an EMBL/GenBank/DDBJ whole genome shotgun (WGS) entry which is preliminary data.</text>
</comment>
<name>A0ABX0U5R4_9SPHN</name>
<evidence type="ECO:0000313" key="3">
    <source>
        <dbReference type="Proteomes" id="UP000788153"/>
    </source>
</evidence>
<evidence type="ECO:0008006" key="4">
    <source>
        <dbReference type="Google" id="ProtNLM"/>
    </source>
</evidence>
<dbReference type="RefSeq" id="WP_140046940.1">
    <property type="nucleotide sequence ID" value="NZ_BAAAEV010000001.1"/>
</dbReference>
<feature type="signal peptide" evidence="1">
    <location>
        <begin position="1"/>
        <end position="15"/>
    </location>
</feature>
<keyword evidence="1" id="KW-0732">Signal</keyword>
<dbReference type="EMBL" id="JAASQP010000001">
    <property type="protein sequence ID" value="NIJ24597.1"/>
    <property type="molecule type" value="Genomic_DNA"/>
</dbReference>
<reference evidence="2 3" key="1">
    <citation type="submission" date="2020-03" db="EMBL/GenBank/DDBJ databases">
        <title>Genomic Encyclopedia of Type Strains, Phase IV (KMG-IV): sequencing the most valuable type-strain genomes for metagenomic binning, comparative biology and taxonomic classification.</title>
        <authorList>
            <person name="Goeker M."/>
        </authorList>
    </citation>
    <scope>NUCLEOTIDE SEQUENCE [LARGE SCALE GENOMIC DNA]</scope>
    <source>
        <strain evidence="2 3">DSM 22753</strain>
    </source>
</reference>
<feature type="chain" id="PRO_5046993574" description="Preprotein translocase subunit YajC" evidence="1">
    <location>
        <begin position="16"/>
        <end position="193"/>
    </location>
</feature>
<proteinExistence type="predicted"/>
<dbReference type="Proteomes" id="UP000788153">
    <property type="component" value="Unassembled WGS sequence"/>
</dbReference>
<evidence type="ECO:0000313" key="2">
    <source>
        <dbReference type="EMBL" id="NIJ24597.1"/>
    </source>
</evidence>
<organism evidence="2 3">
    <name type="scientific">Sphingomonas japonica</name>
    <dbReference type="NCBI Taxonomy" id="511662"/>
    <lineage>
        <taxon>Bacteria</taxon>
        <taxon>Pseudomonadati</taxon>
        <taxon>Pseudomonadota</taxon>
        <taxon>Alphaproteobacteria</taxon>
        <taxon>Sphingomonadales</taxon>
        <taxon>Sphingomonadaceae</taxon>
        <taxon>Sphingomonas</taxon>
    </lineage>
</organism>
<protein>
    <recommendedName>
        <fullName evidence="4">Preprotein translocase subunit YajC</fullName>
    </recommendedName>
</protein>
<gene>
    <name evidence="2" type="ORF">FHT01_002139</name>
</gene>
<keyword evidence="3" id="KW-1185">Reference proteome</keyword>
<sequence length="193" mass="18541">MIAIAAALSVSAAAAQTRTPIPTPAPQAAATPTVGAMLYDPQGIEAGTIDSIQPNAIIVSTGTAKVAVPTTAVGPGEKGLVVSLTKAQLNAAAAQAEQQAQAALQAQLVPGAQVRGANGTTVLGTVKSAGANIVLTTPKGDVSLAPSAFGMSPRGIIVGLTPEQFDAAVTGAQTGAAPAAASTATPAADAATQ</sequence>
<evidence type="ECO:0000256" key="1">
    <source>
        <dbReference type="SAM" id="SignalP"/>
    </source>
</evidence>
<accession>A0ABX0U5R4</accession>